<organism evidence="1 2">
    <name type="scientific">Bauhinia variegata</name>
    <name type="common">Purple orchid tree</name>
    <name type="synonym">Phanera variegata</name>
    <dbReference type="NCBI Taxonomy" id="167791"/>
    <lineage>
        <taxon>Eukaryota</taxon>
        <taxon>Viridiplantae</taxon>
        <taxon>Streptophyta</taxon>
        <taxon>Embryophyta</taxon>
        <taxon>Tracheophyta</taxon>
        <taxon>Spermatophyta</taxon>
        <taxon>Magnoliopsida</taxon>
        <taxon>eudicotyledons</taxon>
        <taxon>Gunneridae</taxon>
        <taxon>Pentapetalae</taxon>
        <taxon>rosids</taxon>
        <taxon>fabids</taxon>
        <taxon>Fabales</taxon>
        <taxon>Fabaceae</taxon>
        <taxon>Cercidoideae</taxon>
        <taxon>Cercideae</taxon>
        <taxon>Bauhiniinae</taxon>
        <taxon>Bauhinia</taxon>
    </lineage>
</organism>
<accession>A0ACB9PME6</accession>
<gene>
    <name evidence="1" type="ORF">L6164_010270</name>
</gene>
<keyword evidence="2" id="KW-1185">Reference proteome</keyword>
<dbReference type="Proteomes" id="UP000828941">
    <property type="component" value="Chromosome 4"/>
</dbReference>
<evidence type="ECO:0000313" key="2">
    <source>
        <dbReference type="Proteomes" id="UP000828941"/>
    </source>
</evidence>
<proteinExistence type="predicted"/>
<comment type="caution">
    <text evidence="1">The sequence shown here is derived from an EMBL/GenBank/DDBJ whole genome shotgun (WGS) entry which is preliminary data.</text>
</comment>
<sequence>MQRQTPSLRKQSSYSVKRMNFLVLRNPPMNRDRKGEVHDDRDYYKHHKASPLSELEITDSRKPITRATDGTVESGDGFDEIIWLPEQLDTAEEALKRATEI</sequence>
<dbReference type="EMBL" id="CM039429">
    <property type="protein sequence ID" value="KAI4349710.1"/>
    <property type="molecule type" value="Genomic_DNA"/>
</dbReference>
<evidence type="ECO:0000313" key="1">
    <source>
        <dbReference type="EMBL" id="KAI4349710.1"/>
    </source>
</evidence>
<protein>
    <submittedName>
        <fullName evidence="1">Uncharacterized protein</fullName>
    </submittedName>
</protein>
<reference evidence="1 2" key="1">
    <citation type="journal article" date="2022" name="DNA Res.">
        <title>Chromosomal-level genome assembly of the orchid tree Bauhinia variegata (Leguminosae; Cercidoideae) supports the allotetraploid origin hypothesis of Bauhinia.</title>
        <authorList>
            <person name="Zhong Y."/>
            <person name="Chen Y."/>
            <person name="Zheng D."/>
            <person name="Pang J."/>
            <person name="Liu Y."/>
            <person name="Luo S."/>
            <person name="Meng S."/>
            <person name="Qian L."/>
            <person name="Wei D."/>
            <person name="Dai S."/>
            <person name="Zhou R."/>
        </authorList>
    </citation>
    <scope>NUCLEOTIDE SEQUENCE [LARGE SCALE GENOMIC DNA]</scope>
    <source>
        <strain evidence="1">BV-YZ2020</strain>
    </source>
</reference>
<name>A0ACB9PME6_BAUVA</name>